<dbReference type="RefSeq" id="WP_166856312.1">
    <property type="nucleotide sequence ID" value="NZ_CP063989.1"/>
</dbReference>
<keyword evidence="2" id="KW-1185">Reference proteome</keyword>
<dbReference type="Proteomes" id="UP000594637">
    <property type="component" value="Chromosome"/>
</dbReference>
<sequence>MIKSYQTRALVLSVIVLPVSFAAAVLYDLAAPTRRAPGRVHAADMTGASAR</sequence>
<dbReference type="AlphaFoldDB" id="A0A7T0PWT5"/>
<gene>
    <name evidence="1" type="ORF">ID810_02020</name>
</gene>
<proteinExistence type="predicted"/>
<evidence type="ECO:0000313" key="2">
    <source>
        <dbReference type="Proteomes" id="UP000594637"/>
    </source>
</evidence>
<protein>
    <submittedName>
        <fullName evidence="1">Uncharacterized protein</fullName>
    </submittedName>
</protein>
<reference evidence="1 2" key="1">
    <citation type="submission" date="2020-11" db="EMBL/GenBank/DDBJ databases">
        <title>Actinomyces sp. ZJ750.</title>
        <authorList>
            <person name="Zhou J."/>
        </authorList>
    </citation>
    <scope>NUCLEOTIDE SEQUENCE [LARGE SCALE GENOMIC DNA]</scope>
    <source>
        <strain evidence="1 2">ZJ750</strain>
    </source>
</reference>
<name>A0A7T0PWT5_9ACTO</name>
<evidence type="ECO:0000313" key="1">
    <source>
        <dbReference type="EMBL" id="QPL05783.1"/>
    </source>
</evidence>
<organism evidence="1 2">
    <name type="scientific">Actinomyces respiraculi</name>
    <dbReference type="NCBI Taxonomy" id="2744574"/>
    <lineage>
        <taxon>Bacteria</taxon>
        <taxon>Bacillati</taxon>
        <taxon>Actinomycetota</taxon>
        <taxon>Actinomycetes</taxon>
        <taxon>Actinomycetales</taxon>
        <taxon>Actinomycetaceae</taxon>
        <taxon>Actinomyces</taxon>
    </lineage>
</organism>
<accession>A0A7T0PWT5</accession>
<dbReference type="EMBL" id="CP063989">
    <property type="protein sequence ID" value="QPL05783.1"/>
    <property type="molecule type" value="Genomic_DNA"/>
</dbReference>
<dbReference type="KEGG" id="arep:ID810_02020"/>